<dbReference type="PANTHER" id="PTHR42945">
    <property type="entry name" value="HISTIDINE BIOSYNTHESIS BIFUNCTIONAL PROTEIN"/>
    <property type="match status" value="1"/>
</dbReference>
<comment type="similarity">
    <text evidence="14">Belongs to the PRA-CH family.</text>
</comment>
<dbReference type="GO" id="GO:0005737">
    <property type="term" value="C:cytoplasm"/>
    <property type="evidence" value="ECO:0007669"/>
    <property type="project" value="UniProtKB-SubCell"/>
</dbReference>
<evidence type="ECO:0000256" key="10">
    <source>
        <dbReference type="ARBA" id="ARBA00022801"/>
    </source>
</evidence>
<dbReference type="AlphaFoldDB" id="A0A1H9F8G3"/>
<evidence type="ECO:0000256" key="4">
    <source>
        <dbReference type="ARBA" id="ARBA00005204"/>
    </source>
</evidence>
<evidence type="ECO:0000256" key="12">
    <source>
        <dbReference type="ARBA" id="ARBA00022842"/>
    </source>
</evidence>
<protein>
    <recommendedName>
        <fullName evidence="14">Phosphoribosyl-AMP cyclohydrolase</fullName>
        <shortName evidence="14">PRA-CH</shortName>
        <ecNumber evidence="14">3.5.4.19</ecNumber>
    </recommendedName>
</protein>
<comment type="cofactor">
    <cofactor evidence="14">
        <name>Zn(2+)</name>
        <dbReference type="ChEBI" id="CHEBI:29105"/>
    </cofactor>
    <text evidence="14">Binds 1 zinc ion per subunit.</text>
</comment>
<dbReference type="InterPro" id="IPR038019">
    <property type="entry name" value="PRib_AMP_CycHydrolase_sf"/>
</dbReference>
<accession>A0A1H9F8G3</accession>
<comment type="function">
    <text evidence="14">Catalyzes the hydrolysis of the adenine ring of phosphoribosyl-AMP.</text>
</comment>
<name>A0A1H9F8G3_9ACTN</name>
<keyword evidence="7 14" id="KW-0963">Cytoplasm</keyword>
<comment type="catalytic activity">
    <reaction evidence="1 14">
        <text>1-(5-phospho-beta-D-ribosyl)-5'-AMP + H2O = 1-(5-phospho-beta-D-ribosyl)-5-[(5-phospho-beta-D-ribosylamino)methylideneamino]imidazole-4-carboxamide</text>
        <dbReference type="Rhea" id="RHEA:20049"/>
        <dbReference type="ChEBI" id="CHEBI:15377"/>
        <dbReference type="ChEBI" id="CHEBI:58435"/>
        <dbReference type="ChEBI" id="CHEBI:59457"/>
        <dbReference type="EC" id="3.5.4.19"/>
    </reaction>
</comment>
<evidence type="ECO:0000256" key="11">
    <source>
        <dbReference type="ARBA" id="ARBA00022833"/>
    </source>
</evidence>
<evidence type="ECO:0000256" key="2">
    <source>
        <dbReference type="ARBA" id="ARBA00001460"/>
    </source>
</evidence>
<dbReference type="GO" id="GO:0004636">
    <property type="term" value="F:phosphoribosyl-ATP diphosphatase activity"/>
    <property type="evidence" value="ECO:0007669"/>
    <property type="project" value="UniProtKB-EC"/>
</dbReference>
<comment type="subcellular location">
    <subcellularLocation>
        <location evidence="14">Cytoplasm</location>
    </subcellularLocation>
</comment>
<organism evidence="16 17">
    <name type="scientific">Microlunatus flavus</name>
    <dbReference type="NCBI Taxonomy" id="1036181"/>
    <lineage>
        <taxon>Bacteria</taxon>
        <taxon>Bacillati</taxon>
        <taxon>Actinomycetota</taxon>
        <taxon>Actinomycetes</taxon>
        <taxon>Propionibacteriales</taxon>
        <taxon>Propionibacteriaceae</taxon>
        <taxon>Microlunatus</taxon>
    </lineage>
</organism>
<evidence type="ECO:0000256" key="14">
    <source>
        <dbReference type="HAMAP-Rule" id="MF_01021"/>
    </source>
</evidence>
<gene>
    <name evidence="14" type="primary">hisI</name>
    <name evidence="16" type="ORF">SAMN05421756_103188</name>
</gene>
<dbReference type="Gene3D" id="3.10.20.810">
    <property type="entry name" value="Phosphoribosyl-AMP cyclohydrolase"/>
    <property type="match status" value="1"/>
</dbReference>
<evidence type="ECO:0000256" key="9">
    <source>
        <dbReference type="ARBA" id="ARBA00022723"/>
    </source>
</evidence>
<comment type="pathway">
    <text evidence="3 14">Amino-acid biosynthesis; L-histidine biosynthesis; L-histidine from 5-phospho-alpha-D-ribose 1-diphosphate: step 3/9.</text>
</comment>
<dbReference type="HAMAP" id="MF_01021">
    <property type="entry name" value="HisI"/>
    <property type="match status" value="1"/>
</dbReference>
<dbReference type="NCBIfam" id="NF000768">
    <property type="entry name" value="PRK00051.1"/>
    <property type="match status" value="1"/>
</dbReference>
<comment type="similarity">
    <text evidence="6">In the N-terminal section; belongs to the PRA-CH family.</text>
</comment>
<dbReference type="EMBL" id="FOFA01000003">
    <property type="protein sequence ID" value="SEQ34264.1"/>
    <property type="molecule type" value="Genomic_DNA"/>
</dbReference>
<dbReference type="FunFam" id="3.10.20.810:FF:000001">
    <property type="entry name" value="Histidine biosynthesis bifunctional protein HisIE"/>
    <property type="match status" value="1"/>
</dbReference>
<keyword evidence="12 14" id="KW-0460">Magnesium</keyword>
<keyword evidence="8 14" id="KW-0028">Amino-acid biosynthesis</keyword>
<reference evidence="17" key="1">
    <citation type="submission" date="2016-10" db="EMBL/GenBank/DDBJ databases">
        <authorList>
            <person name="Varghese N."/>
            <person name="Submissions S."/>
        </authorList>
    </citation>
    <scope>NUCLEOTIDE SEQUENCE [LARGE SCALE GENOMIC DNA]</scope>
    <source>
        <strain evidence="17">CGMCC 4.6856</strain>
    </source>
</reference>
<evidence type="ECO:0000259" key="15">
    <source>
        <dbReference type="Pfam" id="PF01502"/>
    </source>
</evidence>
<feature type="binding site" evidence="14">
    <location>
        <position position="93"/>
    </location>
    <ligand>
        <name>Zn(2+)</name>
        <dbReference type="ChEBI" id="CHEBI:29105"/>
        <note>ligand shared between dimeric partners</note>
    </ligand>
</feature>
<keyword evidence="9 14" id="KW-0479">Metal-binding</keyword>
<comment type="cofactor">
    <cofactor evidence="14">
        <name>Mg(2+)</name>
        <dbReference type="ChEBI" id="CHEBI:18420"/>
    </cofactor>
    <text evidence="14">Binds 1 Mg(2+) ion per subunit.</text>
</comment>
<dbReference type="STRING" id="1036181.SAMN05421756_103188"/>
<comment type="catalytic activity">
    <reaction evidence="2">
        <text>1-(5-phospho-beta-D-ribosyl)-ATP + H2O = 1-(5-phospho-beta-D-ribosyl)-5'-AMP + diphosphate + H(+)</text>
        <dbReference type="Rhea" id="RHEA:22828"/>
        <dbReference type="ChEBI" id="CHEBI:15377"/>
        <dbReference type="ChEBI" id="CHEBI:15378"/>
        <dbReference type="ChEBI" id="CHEBI:33019"/>
        <dbReference type="ChEBI" id="CHEBI:59457"/>
        <dbReference type="ChEBI" id="CHEBI:73183"/>
        <dbReference type="EC" id="3.6.1.31"/>
    </reaction>
</comment>
<keyword evidence="17" id="KW-1185">Reference proteome</keyword>
<dbReference type="Proteomes" id="UP000198504">
    <property type="component" value="Unassembled WGS sequence"/>
</dbReference>
<dbReference type="UniPathway" id="UPA00031">
    <property type="reaction ID" value="UER00008"/>
</dbReference>
<feature type="domain" description="Phosphoribosyl-AMP cyclohydrolase" evidence="15">
    <location>
        <begin position="45"/>
        <end position="117"/>
    </location>
</feature>
<evidence type="ECO:0000313" key="16">
    <source>
        <dbReference type="EMBL" id="SEQ34264.1"/>
    </source>
</evidence>
<feature type="binding site" evidence="14">
    <location>
        <position position="116"/>
    </location>
    <ligand>
        <name>Zn(2+)</name>
        <dbReference type="ChEBI" id="CHEBI:29105"/>
        <note>ligand shared between dimeric partners</note>
    </ligand>
</feature>
<comment type="pathway">
    <text evidence="4">Amino-acid biosynthesis; L-histidine biosynthesis; L-histidine from 5-phospho-alpha-D-ribose 1-diphosphate: step 2/9.</text>
</comment>
<dbReference type="GO" id="GO:0000105">
    <property type="term" value="P:L-histidine biosynthetic process"/>
    <property type="evidence" value="ECO:0007669"/>
    <property type="project" value="UniProtKB-UniRule"/>
</dbReference>
<proteinExistence type="inferred from homology"/>
<feature type="binding site" evidence="14">
    <location>
        <position position="94"/>
    </location>
    <ligand>
        <name>Mg(2+)</name>
        <dbReference type="ChEBI" id="CHEBI:18420"/>
    </ligand>
</feature>
<dbReference type="GO" id="GO:0004635">
    <property type="term" value="F:phosphoribosyl-AMP cyclohydrolase activity"/>
    <property type="evidence" value="ECO:0007669"/>
    <property type="project" value="UniProtKB-UniRule"/>
</dbReference>
<evidence type="ECO:0000256" key="3">
    <source>
        <dbReference type="ARBA" id="ARBA00005169"/>
    </source>
</evidence>
<evidence type="ECO:0000256" key="5">
    <source>
        <dbReference type="ARBA" id="ARBA00007731"/>
    </source>
</evidence>
<dbReference type="SUPFAM" id="SSF141734">
    <property type="entry name" value="HisI-like"/>
    <property type="match status" value="1"/>
</dbReference>
<dbReference type="GO" id="GO:0008270">
    <property type="term" value="F:zinc ion binding"/>
    <property type="evidence" value="ECO:0007669"/>
    <property type="project" value="UniProtKB-UniRule"/>
</dbReference>
<dbReference type="InterPro" id="IPR002496">
    <property type="entry name" value="PRib_AMP_CycHydrolase_dom"/>
</dbReference>
<dbReference type="PANTHER" id="PTHR42945:SF11">
    <property type="entry name" value="PHOSPHORIBOSYL-AMP CYCLOHYDROLASE"/>
    <property type="match status" value="1"/>
</dbReference>
<evidence type="ECO:0000256" key="13">
    <source>
        <dbReference type="ARBA" id="ARBA00023102"/>
    </source>
</evidence>
<dbReference type="Pfam" id="PF01502">
    <property type="entry name" value="PRA-CH"/>
    <property type="match status" value="1"/>
</dbReference>
<evidence type="ECO:0000256" key="1">
    <source>
        <dbReference type="ARBA" id="ARBA00000024"/>
    </source>
</evidence>
<evidence type="ECO:0000256" key="7">
    <source>
        <dbReference type="ARBA" id="ARBA00022490"/>
    </source>
</evidence>
<dbReference type="RefSeq" id="WP_091178881.1">
    <property type="nucleotide sequence ID" value="NZ_FOFA01000003.1"/>
</dbReference>
<dbReference type="EC" id="3.5.4.19" evidence="14"/>
<dbReference type="GO" id="GO:0000287">
    <property type="term" value="F:magnesium ion binding"/>
    <property type="evidence" value="ECO:0007669"/>
    <property type="project" value="UniProtKB-UniRule"/>
</dbReference>
<feature type="binding site" evidence="14">
    <location>
        <position position="109"/>
    </location>
    <ligand>
        <name>Zn(2+)</name>
        <dbReference type="ChEBI" id="CHEBI:29105"/>
        <note>ligand shared between dimeric partners</note>
    </ligand>
</feature>
<dbReference type="OrthoDB" id="9795769at2"/>
<evidence type="ECO:0000256" key="6">
    <source>
        <dbReference type="ARBA" id="ARBA00008299"/>
    </source>
</evidence>
<keyword evidence="11 14" id="KW-0862">Zinc</keyword>
<comment type="subunit">
    <text evidence="14">Homodimer.</text>
</comment>
<dbReference type="InterPro" id="IPR026660">
    <property type="entry name" value="PRA-CH"/>
</dbReference>
<feature type="binding site" evidence="14">
    <location>
        <position position="96"/>
    </location>
    <ligand>
        <name>Mg(2+)</name>
        <dbReference type="ChEBI" id="CHEBI:18420"/>
    </ligand>
</feature>
<evidence type="ECO:0000256" key="8">
    <source>
        <dbReference type="ARBA" id="ARBA00022605"/>
    </source>
</evidence>
<keyword evidence="13 14" id="KW-0368">Histidine biosynthesis</keyword>
<comment type="similarity">
    <text evidence="5">In the C-terminal section; belongs to the PRA-PH family.</text>
</comment>
<sequence>MTASAAPTTVPASSLDPALAALLKRDAAGLVPAVVQDEESRDVLMVGWMDDEALHRTLTTGRSTFYSRSRGEYWVKGETSGHRQWVRGVRLDCDGDTLLVTVRQEGPACHTGDRTCFDARELPALVIGPDTLPDAAPAPGTAA</sequence>
<keyword evidence="10 14" id="KW-0378">Hydrolase</keyword>
<feature type="binding site" evidence="14">
    <location>
        <position position="92"/>
    </location>
    <ligand>
        <name>Mg(2+)</name>
        <dbReference type="ChEBI" id="CHEBI:18420"/>
    </ligand>
</feature>
<evidence type="ECO:0000313" key="17">
    <source>
        <dbReference type="Proteomes" id="UP000198504"/>
    </source>
</evidence>